<feature type="compositionally biased region" description="Low complexity" evidence="4">
    <location>
        <begin position="287"/>
        <end position="301"/>
    </location>
</feature>
<dbReference type="PANTHER" id="PTHR46796:SF13">
    <property type="entry name" value="HTH-TYPE TRANSCRIPTIONAL ACTIVATOR RHAS"/>
    <property type="match status" value="1"/>
</dbReference>
<dbReference type="InterPro" id="IPR009057">
    <property type="entry name" value="Homeodomain-like_sf"/>
</dbReference>
<name>A0A4Q7U0V9_9MICO</name>
<evidence type="ECO:0000256" key="1">
    <source>
        <dbReference type="ARBA" id="ARBA00023015"/>
    </source>
</evidence>
<dbReference type="Proteomes" id="UP000291832">
    <property type="component" value="Unassembled WGS sequence"/>
</dbReference>
<sequence>MASTTVRAFTGGQSEPRVPFDCVRLVFVRDGTLILDTGRTRPAFATLGDTVLVAAGAPFGYRAEGAVTTTTLLIDTDYLIEHLFWQYLDLIPDRDAARELAAKLYPDPIQLLRLGEQSAVRLAPTLDELGTLTETNQDAAVYFRTHALLLTTLEEIAPHLHHAPIEMPLLTARERATRVASPRWRTFRPISQEAARVAELLHHSLAERWRIKDLAAHACLSSSQLRRVFKDSFGVSPMTYLAILRVQEMARLIRETNEPIATISARVGWAPQDGQASRTFRRYMGASPSSYRRYGPPSTSPEGPGIEIRQAGTQNADSRSG</sequence>
<dbReference type="Gene3D" id="1.10.10.60">
    <property type="entry name" value="Homeodomain-like"/>
    <property type="match status" value="2"/>
</dbReference>
<dbReference type="GO" id="GO:0003700">
    <property type="term" value="F:DNA-binding transcription factor activity"/>
    <property type="evidence" value="ECO:0007669"/>
    <property type="project" value="InterPro"/>
</dbReference>
<protein>
    <submittedName>
        <fullName evidence="6">AraC-like DNA-binding protein</fullName>
    </submittedName>
</protein>
<feature type="region of interest" description="Disordered" evidence="4">
    <location>
        <begin position="286"/>
        <end position="321"/>
    </location>
</feature>
<dbReference type="PANTHER" id="PTHR46796">
    <property type="entry name" value="HTH-TYPE TRANSCRIPTIONAL ACTIVATOR RHAS-RELATED"/>
    <property type="match status" value="1"/>
</dbReference>
<keyword evidence="7" id="KW-1185">Reference proteome</keyword>
<dbReference type="PROSITE" id="PS01124">
    <property type="entry name" value="HTH_ARAC_FAMILY_2"/>
    <property type="match status" value="1"/>
</dbReference>
<dbReference type="InterPro" id="IPR018060">
    <property type="entry name" value="HTH_AraC"/>
</dbReference>
<accession>A0A4Q7U0V9</accession>
<feature type="domain" description="HTH araC/xylS-type" evidence="5">
    <location>
        <begin position="195"/>
        <end position="294"/>
    </location>
</feature>
<dbReference type="RefSeq" id="WP_130453309.1">
    <property type="nucleotide sequence ID" value="NZ_QYAG01000001.1"/>
</dbReference>
<dbReference type="Pfam" id="PF12833">
    <property type="entry name" value="HTH_18"/>
    <property type="match status" value="1"/>
</dbReference>
<evidence type="ECO:0000313" key="7">
    <source>
        <dbReference type="Proteomes" id="UP000291832"/>
    </source>
</evidence>
<keyword evidence="3" id="KW-0804">Transcription</keyword>
<reference evidence="6 7" key="1">
    <citation type="journal article" date="2015" name="Stand. Genomic Sci.">
        <title>Genomic Encyclopedia of Bacterial and Archaeal Type Strains, Phase III: the genomes of soil and plant-associated and newly described type strains.</title>
        <authorList>
            <person name="Whitman W.B."/>
            <person name="Woyke T."/>
            <person name="Klenk H.P."/>
            <person name="Zhou Y."/>
            <person name="Lilburn T.G."/>
            <person name="Beck B.J."/>
            <person name="De Vos P."/>
            <person name="Vandamme P."/>
            <person name="Eisen J.A."/>
            <person name="Garrity G."/>
            <person name="Hugenholtz P."/>
            <person name="Kyrpides N.C."/>
        </authorList>
    </citation>
    <scope>NUCLEOTIDE SEQUENCE [LARGE SCALE GENOMIC DNA]</scope>
    <source>
        <strain evidence="6 7">RF6</strain>
    </source>
</reference>
<evidence type="ECO:0000259" key="5">
    <source>
        <dbReference type="PROSITE" id="PS01124"/>
    </source>
</evidence>
<evidence type="ECO:0000256" key="3">
    <source>
        <dbReference type="ARBA" id="ARBA00023163"/>
    </source>
</evidence>
<dbReference type="EMBL" id="SHKI01000003">
    <property type="protein sequence ID" value="RZT66985.1"/>
    <property type="molecule type" value="Genomic_DNA"/>
</dbReference>
<dbReference type="GO" id="GO:0043565">
    <property type="term" value="F:sequence-specific DNA binding"/>
    <property type="evidence" value="ECO:0007669"/>
    <property type="project" value="InterPro"/>
</dbReference>
<organism evidence="6 7">
    <name type="scientific">Leucobacter luti</name>
    <dbReference type="NCBI Taxonomy" id="340320"/>
    <lineage>
        <taxon>Bacteria</taxon>
        <taxon>Bacillati</taxon>
        <taxon>Actinomycetota</taxon>
        <taxon>Actinomycetes</taxon>
        <taxon>Micrococcales</taxon>
        <taxon>Microbacteriaceae</taxon>
        <taxon>Leucobacter</taxon>
    </lineage>
</organism>
<proteinExistence type="predicted"/>
<dbReference type="SUPFAM" id="SSF46689">
    <property type="entry name" value="Homeodomain-like"/>
    <property type="match status" value="2"/>
</dbReference>
<evidence type="ECO:0000256" key="2">
    <source>
        <dbReference type="ARBA" id="ARBA00023125"/>
    </source>
</evidence>
<comment type="caution">
    <text evidence="6">The sequence shown here is derived from an EMBL/GenBank/DDBJ whole genome shotgun (WGS) entry which is preliminary data.</text>
</comment>
<keyword evidence="1" id="KW-0805">Transcription regulation</keyword>
<keyword evidence="2 6" id="KW-0238">DNA-binding</keyword>
<dbReference type="InterPro" id="IPR050204">
    <property type="entry name" value="AraC_XylS_family_regulators"/>
</dbReference>
<evidence type="ECO:0000256" key="4">
    <source>
        <dbReference type="SAM" id="MobiDB-lite"/>
    </source>
</evidence>
<feature type="compositionally biased region" description="Polar residues" evidence="4">
    <location>
        <begin position="311"/>
        <end position="321"/>
    </location>
</feature>
<evidence type="ECO:0000313" key="6">
    <source>
        <dbReference type="EMBL" id="RZT66985.1"/>
    </source>
</evidence>
<gene>
    <name evidence="6" type="ORF">EV139_1115</name>
</gene>
<dbReference type="AlphaFoldDB" id="A0A4Q7U0V9"/>
<dbReference type="SMART" id="SM00342">
    <property type="entry name" value="HTH_ARAC"/>
    <property type="match status" value="1"/>
</dbReference>